<dbReference type="EMBL" id="FQ790338">
    <property type="protein sequence ID" value="CCD51899.1"/>
    <property type="molecule type" value="Genomic_DNA"/>
</dbReference>
<feature type="region of interest" description="Disordered" evidence="1">
    <location>
        <begin position="1"/>
        <end position="30"/>
    </location>
</feature>
<protein>
    <submittedName>
        <fullName evidence="2">Uncharacterized protein</fullName>
    </submittedName>
</protein>
<name>G2YJI2_BOTF4</name>
<evidence type="ECO:0000256" key="1">
    <source>
        <dbReference type="SAM" id="MobiDB-lite"/>
    </source>
</evidence>
<evidence type="ECO:0000313" key="2">
    <source>
        <dbReference type="EMBL" id="CCD51899.1"/>
    </source>
</evidence>
<proteinExistence type="predicted"/>
<dbReference type="AlphaFoldDB" id="G2YJI2"/>
<feature type="compositionally biased region" description="Basic and acidic residues" evidence="1">
    <location>
        <begin position="10"/>
        <end position="30"/>
    </location>
</feature>
<evidence type="ECO:0000313" key="3">
    <source>
        <dbReference type="Proteomes" id="UP000008177"/>
    </source>
</evidence>
<organism evidence="2 3">
    <name type="scientific">Botryotinia fuckeliana (strain T4)</name>
    <name type="common">Noble rot fungus</name>
    <name type="synonym">Botrytis cinerea</name>
    <dbReference type="NCBI Taxonomy" id="999810"/>
    <lineage>
        <taxon>Eukaryota</taxon>
        <taxon>Fungi</taxon>
        <taxon>Dikarya</taxon>
        <taxon>Ascomycota</taxon>
        <taxon>Pezizomycotina</taxon>
        <taxon>Leotiomycetes</taxon>
        <taxon>Helotiales</taxon>
        <taxon>Sclerotiniaceae</taxon>
        <taxon>Botrytis</taxon>
    </lineage>
</organism>
<dbReference type="Proteomes" id="UP000008177">
    <property type="component" value="Unplaced contigs"/>
</dbReference>
<sequence length="53" mass="5977">MAHEISFSVEDERGLKSSEAEFDEPSKCTRPHDKTQVIVRIDSIVSSRSVTLQ</sequence>
<accession>G2YJI2</accession>
<gene>
    <name evidence="2" type="ORF">BofuT4_uP084230.1</name>
</gene>
<reference evidence="3" key="1">
    <citation type="journal article" date="2011" name="PLoS Genet.">
        <title>Genomic analysis of the necrotrophic fungal pathogens Sclerotinia sclerotiorum and Botrytis cinerea.</title>
        <authorList>
            <person name="Amselem J."/>
            <person name="Cuomo C.A."/>
            <person name="van Kan J.A."/>
            <person name="Viaud M."/>
            <person name="Benito E.P."/>
            <person name="Couloux A."/>
            <person name="Coutinho P.M."/>
            <person name="de Vries R.P."/>
            <person name="Dyer P.S."/>
            <person name="Fillinger S."/>
            <person name="Fournier E."/>
            <person name="Gout L."/>
            <person name="Hahn M."/>
            <person name="Kohn L."/>
            <person name="Lapalu N."/>
            <person name="Plummer K.M."/>
            <person name="Pradier J.M."/>
            <person name="Quevillon E."/>
            <person name="Sharon A."/>
            <person name="Simon A."/>
            <person name="ten Have A."/>
            <person name="Tudzynski B."/>
            <person name="Tudzynski P."/>
            <person name="Wincker P."/>
            <person name="Andrew M."/>
            <person name="Anthouard V."/>
            <person name="Beever R.E."/>
            <person name="Beffa R."/>
            <person name="Benoit I."/>
            <person name="Bouzid O."/>
            <person name="Brault B."/>
            <person name="Chen Z."/>
            <person name="Choquer M."/>
            <person name="Collemare J."/>
            <person name="Cotton P."/>
            <person name="Danchin E.G."/>
            <person name="Da Silva C."/>
            <person name="Gautier A."/>
            <person name="Giraud C."/>
            <person name="Giraud T."/>
            <person name="Gonzalez C."/>
            <person name="Grossetete S."/>
            <person name="Guldener U."/>
            <person name="Henrissat B."/>
            <person name="Howlett B.J."/>
            <person name="Kodira C."/>
            <person name="Kretschmer M."/>
            <person name="Lappartient A."/>
            <person name="Leroch M."/>
            <person name="Levis C."/>
            <person name="Mauceli E."/>
            <person name="Neuveglise C."/>
            <person name="Oeser B."/>
            <person name="Pearson M."/>
            <person name="Poulain J."/>
            <person name="Poussereau N."/>
            <person name="Quesneville H."/>
            <person name="Rascle C."/>
            <person name="Schumacher J."/>
            <person name="Segurens B."/>
            <person name="Sexton A."/>
            <person name="Silva E."/>
            <person name="Sirven C."/>
            <person name="Soanes D.M."/>
            <person name="Talbot N.J."/>
            <person name="Templeton M."/>
            <person name="Yandava C."/>
            <person name="Yarden O."/>
            <person name="Zeng Q."/>
            <person name="Rollins J.A."/>
            <person name="Lebrun M.H."/>
            <person name="Dickman M."/>
        </authorList>
    </citation>
    <scope>NUCLEOTIDE SEQUENCE [LARGE SCALE GENOMIC DNA]</scope>
    <source>
        <strain evidence="3">T4</strain>
    </source>
</reference>
<dbReference type="HOGENOM" id="CLU_3068424_0_0_1"/>
<dbReference type="InParanoid" id="G2YJI2"/>